<comment type="caution">
    <text evidence="4">The sequence shown here is derived from an EMBL/GenBank/DDBJ whole genome shotgun (WGS) entry which is preliminary data.</text>
</comment>
<keyword evidence="2" id="KW-1133">Transmembrane helix</keyword>
<evidence type="ECO:0000313" key="5">
    <source>
        <dbReference type="Proteomes" id="UP000032214"/>
    </source>
</evidence>
<keyword evidence="2" id="KW-0812">Transmembrane</keyword>
<name>A0A0D2JDX5_9BACT</name>
<evidence type="ECO:0000313" key="4">
    <source>
        <dbReference type="EMBL" id="KIX85206.1"/>
    </source>
</evidence>
<evidence type="ECO:0000256" key="2">
    <source>
        <dbReference type="SAM" id="Phobius"/>
    </source>
</evidence>
<protein>
    <submittedName>
        <fullName evidence="4">Uncharacterized protein</fullName>
    </submittedName>
</protein>
<proteinExistence type="predicted"/>
<feature type="compositionally biased region" description="Basic and acidic residues" evidence="1">
    <location>
        <begin position="126"/>
        <end position="135"/>
    </location>
</feature>
<evidence type="ECO:0000256" key="3">
    <source>
        <dbReference type="SAM" id="SignalP"/>
    </source>
</evidence>
<sequence>MKLSVMFMLVGSLCLGTFCAYTQAMDNNTHKPVVSCKSKPSSFDSSLSTRLYVSTVLGSTIAGLVKMSSTLLNRIKTNVTPEYFVQIQNKWLPVSAGVIATGVIIVAWQLARWLNSSTLNYRIKHPSKEHTEHRGITKTSEPTSEAEESEDELTEQKKHFLVQKTEEPKDILNAAEEMV</sequence>
<reference evidence="4 5" key="1">
    <citation type="journal article" date="2013" name="Proc. Natl. Acad. Sci. U.S.A.">
        <title>Candidate phylum TM6 genome recovered from a hospital sink biofilm provides genomic insights into this uncultivated phylum.</title>
        <authorList>
            <person name="McLean J.S."/>
            <person name="Lombardo M.J."/>
            <person name="Badger J.H."/>
            <person name="Edlund A."/>
            <person name="Novotny M."/>
            <person name="Yee-Greenbaum J."/>
            <person name="Vyahhi N."/>
            <person name="Hall A.P."/>
            <person name="Yang Y."/>
            <person name="Dupont C.L."/>
            <person name="Ziegler M.G."/>
            <person name="Chitsaz H."/>
            <person name="Allen A.E."/>
            <person name="Yooseph S."/>
            <person name="Tesler G."/>
            <person name="Pevzner P.A."/>
            <person name="Friedman R.M."/>
            <person name="Nealson K.H."/>
            <person name="Venter J.C."/>
            <person name="Lasken R.S."/>
        </authorList>
    </citation>
    <scope>NUCLEOTIDE SEQUENCE [LARGE SCALE GENOMIC DNA]</scope>
    <source>
        <strain evidence="4 5">TM6SC1</strain>
    </source>
</reference>
<keyword evidence="3" id="KW-0732">Signal</keyword>
<dbReference type="STRING" id="1306947.J120_02640"/>
<keyword evidence="5" id="KW-1185">Reference proteome</keyword>
<feature type="region of interest" description="Disordered" evidence="1">
    <location>
        <begin position="125"/>
        <end position="160"/>
    </location>
</feature>
<dbReference type="Proteomes" id="UP000032214">
    <property type="component" value="Unassembled WGS sequence"/>
</dbReference>
<feature type="signal peptide" evidence="3">
    <location>
        <begin position="1"/>
        <end position="24"/>
    </location>
</feature>
<gene>
    <name evidence="4" type="ORF">J120_02640</name>
</gene>
<organism evidence="4 5">
    <name type="scientific">candidate division TM6 bacterium JCVI TM6SC1</name>
    <dbReference type="NCBI Taxonomy" id="1306947"/>
    <lineage>
        <taxon>Bacteria</taxon>
        <taxon>Candidatus Babelota</taxon>
        <taxon>Vermiphilus</taxon>
    </lineage>
</organism>
<accession>A0A0D2JDX5</accession>
<evidence type="ECO:0000256" key="1">
    <source>
        <dbReference type="SAM" id="MobiDB-lite"/>
    </source>
</evidence>
<keyword evidence="2" id="KW-0472">Membrane</keyword>
<feature type="compositionally biased region" description="Acidic residues" evidence="1">
    <location>
        <begin position="144"/>
        <end position="153"/>
    </location>
</feature>
<feature type="chain" id="PRO_5002244794" evidence="3">
    <location>
        <begin position="25"/>
        <end position="179"/>
    </location>
</feature>
<dbReference type="AlphaFoldDB" id="A0A0D2JDX5"/>
<feature type="transmembrane region" description="Helical" evidence="2">
    <location>
        <begin position="92"/>
        <end position="111"/>
    </location>
</feature>
<dbReference type="EMBL" id="ARQD01000002">
    <property type="protein sequence ID" value="KIX85206.1"/>
    <property type="molecule type" value="Genomic_DNA"/>
</dbReference>